<evidence type="ECO:0000259" key="2">
    <source>
        <dbReference type="Pfam" id="PF01370"/>
    </source>
</evidence>
<dbReference type="InterPro" id="IPR036291">
    <property type="entry name" value="NAD(P)-bd_dom_sf"/>
</dbReference>
<gene>
    <name evidence="3" type="ORF">GCM10007207_26050</name>
</gene>
<dbReference type="EMBL" id="BMCH01000007">
    <property type="protein sequence ID" value="GGC39315.1"/>
    <property type="molecule type" value="Genomic_DNA"/>
</dbReference>
<protein>
    <submittedName>
        <fullName evidence="3">NAD-dependent epimerase</fullName>
    </submittedName>
</protein>
<dbReference type="PANTHER" id="PTHR43574">
    <property type="entry name" value="EPIMERASE-RELATED"/>
    <property type="match status" value="1"/>
</dbReference>
<feature type="domain" description="NAD-dependent epimerase/dehydratase" evidence="2">
    <location>
        <begin position="3"/>
        <end position="249"/>
    </location>
</feature>
<dbReference type="Gene3D" id="3.40.50.720">
    <property type="entry name" value="NAD(P)-binding Rossmann-like Domain"/>
    <property type="match status" value="1"/>
</dbReference>
<evidence type="ECO:0000256" key="1">
    <source>
        <dbReference type="ARBA" id="ARBA00023027"/>
    </source>
</evidence>
<reference evidence="4" key="1">
    <citation type="journal article" date="2019" name="Int. J. Syst. Evol. Microbiol.">
        <title>The Global Catalogue of Microorganisms (GCM) 10K type strain sequencing project: providing services to taxonomists for standard genome sequencing and annotation.</title>
        <authorList>
            <consortium name="The Broad Institute Genomics Platform"/>
            <consortium name="The Broad Institute Genome Sequencing Center for Infectious Disease"/>
            <person name="Wu L."/>
            <person name="Ma J."/>
        </authorList>
    </citation>
    <scope>NUCLEOTIDE SEQUENCE [LARGE SCALE GENOMIC DNA]</scope>
    <source>
        <strain evidence="4">CCM 7132</strain>
    </source>
</reference>
<keyword evidence="1" id="KW-0520">NAD</keyword>
<keyword evidence="4" id="KW-1185">Reference proteome</keyword>
<evidence type="ECO:0000313" key="3">
    <source>
        <dbReference type="EMBL" id="GGC39315.1"/>
    </source>
</evidence>
<dbReference type="Proteomes" id="UP000637769">
    <property type="component" value="Unassembled WGS sequence"/>
</dbReference>
<dbReference type="SUPFAM" id="SSF51735">
    <property type="entry name" value="NAD(P)-binding Rossmann-fold domains"/>
    <property type="match status" value="1"/>
</dbReference>
<evidence type="ECO:0000313" key="4">
    <source>
        <dbReference type="Proteomes" id="UP000637769"/>
    </source>
</evidence>
<sequence length="337" mass="36981">MKIFLTGAAGFVGYHVAERLLSQGHEVVGFDSLNDYYSVQLKKDRLGQLAPKPGFTFRQGDLSIRDDVDAIMAEHPDITHIVHLAAQAGVRYSLADPCAYITANMMGHVVLLEAARHLTGLRHIVYASSSSVYGLNETMPFRETDAVDRPGSFYAVTKRAGELTAHAYAHLYGLRQTGLRFFTAYGPWGRPDMAYYKFARAITAGKPLTLYAGEGLARDFTYIDDIVSGVVAALAHEPEKGVSRVFNLGSDSPTPVSRLVALLESELGCKAVIEAKRRPLSDVEATWSSHEEITALTGWRPVVSLEEGVRRFVEWFRAYEPQEADAGSVTDFDCAAG</sequence>
<comment type="caution">
    <text evidence="3">The sequence shown here is derived from an EMBL/GenBank/DDBJ whole genome shotgun (WGS) entry which is preliminary data.</text>
</comment>
<dbReference type="PRINTS" id="PR01713">
    <property type="entry name" value="NUCEPIMERASE"/>
</dbReference>
<dbReference type="InterPro" id="IPR001509">
    <property type="entry name" value="Epimerase_deHydtase"/>
</dbReference>
<accession>A0ABQ1MIT3</accession>
<dbReference type="RefSeq" id="WP_188427247.1">
    <property type="nucleotide sequence ID" value="NZ_BMCH01000007.1"/>
</dbReference>
<proteinExistence type="predicted"/>
<dbReference type="Pfam" id="PF01370">
    <property type="entry name" value="Epimerase"/>
    <property type="match status" value="1"/>
</dbReference>
<name>A0ABQ1MIT3_9PROT</name>
<organism evidence="3 4">
    <name type="scientific">Asaia siamensis</name>
    <dbReference type="NCBI Taxonomy" id="110479"/>
    <lineage>
        <taxon>Bacteria</taxon>
        <taxon>Pseudomonadati</taxon>
        <taxon>Pseudomonadota</taxon>
        <taxon>Alphaproteobacteria</taxon>
        <taxon>Acetobacterales</taxon>
        <taxon>Acetobacteraceae</taxon>
        <taxon>Asaia</taxon>
    </lineage>
</organism>